<dbReference type="PANTHER" id="PTHR43752">
    <property type="entry name" value="BNR/ASP-BOX REPEAT FAMILY PROTEIN"/>
    <property type="match status" value="1"/>
</dbReference>
<dbReference type="Pfam" id="PF13088">
    <property type="entry name" value="BNR_2"/>
    <property type="match status" value="2"/>
</dbReference>
<evidence type="ECO:0000259" key="1">
    <source>
        <dbReference type="Pfam" id="PF13088"/>
    </source>
</evidence>
<protein>
    <submittedName>
        <fullName evidence="2">Neuraminidase (Sialidase)-like protein</fullName>
    </submittedName>
</protein>
<dbReference type="CDD" id="cd15482">
    <property type="entry name" value="Sialidase_non-viral"/>
    <property type="match status" value="1"/>
</dbReference>
<name>E4RXA7_LEAB4</name>
<gene>
    <name evidence="2" type="ordered locus">Lbys_3371</name>
</gene>
<dbReference type="AlphaFoldDB" id="E4RXA7"/>
<dbReference type="Gene3D" id="2.120.10.10">
    <property type="match status" value="2"/>
</dbReference>
<accession>E4RXA7</accession>
<proteinExistence type="predicted"/>
<dbReference type="STRING" id="649349.Lbys_3371"/>
<dbReference type="CAZy" id="GH33">
    <property type="family name" value="Glycoside Hydrolase Family 33"/>
</dbReference>
<dbReference type="PANTHER" id="PTHR43752:SF2">
    <property type="entry name" value="BNR_ASP-BOX REPEAT FAMILY PROTEIN"/>
    <property type="match status" value="1"/>
</dbReference>
<dbReference type="HOGENOM" id="CLU_007128_0_0_10"/>
<sequence length="371" mass="41977">MKKLILFVLLPFFAKGQDEALIFPLQGQHVHASSIVELPNGDLLVAWFQGSGERTADDVKIMGARRTGKSWSAPFVLADTPFLPDCNPVLFLNHKKQLHLVWIAVQANRWEQSILKILKSKDHEPNWVWQDNILLKPAEEFAVEVEQKLKSLPPLNHGWAEYAPKYDDLIITAAQDPVKRSTGWMTRIKPLLLPDQKILLPLYSDGFNFSMMALSEDDGETWLPSLPLVGRGPIQPALVLKKDGSIAAFLRDSGDSPNQVHYSESKDGGYTWSASRKIKIPTAASVEALHLPDGRWIMVLNDQENSRHRLSLYVSQDEGINWERKKILEETARGSFSYPSLIPSSDGHLHLTYSYHLDGKNKSIKYRKIKL</sequence>
<organism evidence="2 3">
    <name type="scientific">Leadbetterella byssophila (strain DSM 17132 / JCM 16389 / KACC 11308 / NBRC 106382 / 4M15)</name>
    <dbReference type="NCBI Taxonomy" id="649349"/>
    <lineage>
        <taxon>Bacteria</taxon>
        <taxon>Pseudomonadati</taxon>
        <taxon>Bacteroidota</taxon>
        <taxon>Cytophagia</taxon>
        <taxon>Cytophagales</taxon>
        <taxon>Leadbetterellaceae</taxon>
        <taxon>Leadbetterella</taxon>
    </lineage>
</organism>
<dbReference type="eggNOG" id="COG4409">
    <property type="taxonomic scope" value="Bacteria"/>
</dbReference>
<reference key="1">
    <citation type="submission" date="2010-11" db="EMBL/GenBank/DDBJ databases">
        <title>The complete genome of Leadbetterella byssophila DSM 17132.</title>
        <authorList>
            <consortium name="US DOE Joint Genome Institute (JGI-PGF)"/>
            <person name="Lucas S."/>
            <person name="Copeland A."/>
            <person name="Lapidus A."/>
            <person name="Glavina del Rio T."/>
            <person name="Dalin E."/>
            <person name="Tice H."/>
            <person name="Bruce D."/>
            <person name="Goodwin L."/>
            <person name="Pitluck S."/>
            <person name="Kyrpides N."/>
            <person name="Mavromatis K."/>
            <person name="Ivanova N."/>
            <person name="Teshima H."/>
            <person name="Brettin T."/>
            <person name="Detter J.C."/>
            <person name="Han C."/>
            <person name="Tapia R."/>
            <person name="Land M."/>
            <person name="Hauser L."/>
            <person name="Markowitz V."/>
            <person name="Cheng J.-F."/>
            <person name="Hugenholtz P."/>
            <person name="Woyke T."/>
            <person name="Wu D."/>
            <person name="Tindall B."/>
            <person name="Pomrenke H.G."/>
            <person name="Brambilla E."/>
            <person name="Klenk H.-P."/>
            <person name="Eisen J.A."/>
        </authorList>
    </citation>
    <scope>NUCLEOTIDE SEQUENCE [LARGE SCALE GENOMIC DNA]</scope>
    <source>
        <strain>DSM 17132</strain>
    </source>
</reference>
<evidence type="ECO:0000313" key="2">
    <source>
        <dbReference type="EMBL" id="ADQ19022.1"/>
    </source>
</evidence>
<evidence type="ECO:0000313" key="3">
    <source>
        <dbReference type="Proteomes" id="UP000007435"/>
    </source>
</evidence>
<dbReference type="SUPFAM" id="SSF50939">
    <property type="entry name" value="Sialidases"/>
    <property type="match status" value="1"/>
</dbReference>
<dbReference type="EMBL" id="CP002305">
    <property type="protein sequence ID" value="ADQ19022.1"/>
    <property type="molecule type" value="Genomic_DNA"/>
</dbReference>
<dbReference type="InterPro" id="IPR011040">
    <property type="entry name" value="Sialidase"/>
</dbReference>
<feature type="domain" description="Sialidase" evidence="1">
    <location>
        <begin position="187"/>
        <end position="351"/>
    </location>
</feature>
<keyword evidence="3" id="KW-1185">Reference proteome</keyword>
<dbReference type="InterPro" id="IPR036278">
    <property type="entry name" value="Sialidase_sf"/>
</dbReference>
<reference evidence="2 3" key="2">
    <citation type="journal article" date="2011" name="Stand. Genomic Sci.">
        <title>Complete genome sequence of Leadbetterella byssophila type strain (4M15).</title>
        <authorList>
            <person name="Abt B."/>
            <person name="Teshima H."/>
            <person name="Lucas S."/>
            <person name="Lapidus A."/>
            <person name="Del Rio T.G."/>
            <person name="Nolan M."/>
            <person name="Tice H."/>
            <person name="Cheng J.F."/>
            <person name="Pitluck S."/>
            <person name="Liolios K."/>
            <person name="Pagani I."/>
            <person name="Ivanova N."/>
            <person name="Mavromatis K."/>
            <person name="Pati A."/>
            <person name="Tapia R."/>
            <person name="Han C."/>
            <person name="Goodwin L."/>
            <person name="Chen A."/>
            <person name="Palaniappan K."/>
            <person name="Land M."/>
            <person name="Hauser L."/>
            <person name="Chang Y.J."/>
            <person name="Jeffries C.D."/>
            <person name="Rohde M."/>
            <person name="Goker M."/>
            <person name="Tindall B.J."/>
            <person name="Detter J.C."/>
            <person name="Woyke T."/>
            <person name="Bristow J."/>
            <person name="Eisen J.A."/>
            <person name="Markowitz V."/>
            <person name="Hugenholtz P."/>
            <person name="Klenk H.P."/>
            <person name="Kyrpides N.C."/>
        </authorList>
    </citation>
    <scope>NUCLEOTIDE SEQUENCE [LARGE SCALE GENOMIC DNA]</scope>
    <source>
        <strain evidence="3">DSM 17132 / JCM 16389 / KACC 11308 / NBRC 106382 / 4M15</strain>
    </source>
</reference>
<dbReference type="RefSeq" id="WP_013410047.1">
    <property type="nucleotide sequence ID" value="NC_014655.1"/>
</dbReference>
<feature type="domain" description="Sialidase" evidence="1">
    <location>
        <begin position="41"/>
        <end position="147"/>
    </location>
</feature>
<dbReference type="KEGG" id="lby:Lbys_3371"/>
<dbReference type="OrthoDB" id="41724at2"/>
<dbReference type="Proteomes" id="UP000007435">
    <property type="component" value="Chromosome"/>
</dbReference>